<dbReference type="RefSeq" id="WP_421755778.1">
    <property type="nucleotide sequence ID" value="NZ_CACRTO010000037.1"/>
</dbReference>
<protein>
    <submittedName>
        <fullName evidence="3">N-acetylmuramoyl-L-alanine amidase LytC</fullName>
        <ecNumber evidence="3">3.5.1.28</ecNumber>
    </submittedName>
</protein>
<evidence type="ECO:0000256" key="1">
    <source>
        <dbReference type="SAM" id="SignalP"/>
    </source>
</evidence>
<evidence type="ECO:0000259" key="2">
    <source>
        <dbReference type="Pfam" id="PF16403"/>
    </source>
</evidence>
<dbReference type="Pfam" id="PF16403">
    <property type="entry name" value="Bact_surface_Ig-like"/>
    <property type="match status" value="3"/>
</dbReference>
<dbReference type="InterPro" id="IPR032179">
    <property type="entry name" value="Cry22Aa_Ig-like"/>
</dbReference>
<dbReference type="EMBL" id="CACRTO010000037">
    <property type="protein sequence ID" value="VYU49883.1"/>
    <property type="molecule type" value="Genomic_DNA"/>
</dbReference>
<dbReference type="GO" id="GO:0008745">
    <property type="term" value="F:N-acetylmuramoyl-L-alanine amidase activity"/>
    <property type="evidence" value="ECO:0007669"/>
    <property type="project" value="UniProtKB-EC"/>
</dbReference>
<feature type="domain" description="Pesticidal crystal protein Cry22Aa Ig-like" evidence="2">
    <location>
        <begin position="741"/>
        <end position="815"/>
    </location>
</feature>
<feature type="chain" id="PRO_5027116771" evidence="1">
    <location>
        <begin position="28"/>
        <end position="1204"/>
    </location>
</feature>
<dbReference type="PANTHER" id="PTHR30032">
    <property type="entry name" value="N-ACETYLMURAMOYL-L-ALANINE AMIDASE-RELATED"/>
    <property type="match status" value="1"/>
</dbReference>
<organism evidence="3">
    <name type="scientific">Clostridium tertium</name>
    <dbReference type="NCBI Taxonomy" id="1559"/>
    <lineage>
        <taxon>Bacteria</taxon>
        <taxon>Bacillati</taxon>
        <taxon>Bacillota</taxon>
        <taxon>Clostridia</taxon>
        <taxon>Eubacteriales</taxon>
        <taxon>Clostridiaceae</taxon>
        <taxon>Clostridium</taxon>
    </lineage>
</organism>
<dbReference type="InterPro" id="IPR013783">
    <property type="entry name" value="Ig-like_fold"/>
</dbReference>
<dbReference type="Gene3D" id="3.40.50.12090">
    <property type="match status" value="2"/>
</dbReference>
<dbReference type="InterPro" id="IPR051922">
    <property type="entry name" value="Bact_Sporulation_Assoc"/>
</dbReference>
<dbReference type="AlphaFoldDB" id="A0A6N3FDN3"/>
<dbReference type="SUPFAM" id="SSF51126">
    <property type="entry name" value="Pectin lyase-like"/>
    <property type="match status" value="1"/>
</dbReference>
<dbReference type="InterPro" id="IPR007253">
    <property type="entry name" value="Cell_wall-bd_2"/>
</dbReference>
<dbReference type="PANTHER" id="PTHR30032:SF8">
    <property type="entry name" value="GERMINATION-SPECIFIC N-ACETYLMURAMOYL-L-ALANINE AMIDASE"/>
    <property type="match status" value="1"/>
</dbReference>
<reference evidence="3" key="1">
    <citation type="submission" date="2019-11" db="EMBL/GenBank/DDBJ databases">
        <authorList>
            <person name="Feng L."/>
        </authorList>
    </citation>
    <scope>NUCLEOTIDE SEQUENCE</scope>
    <source>
        <strain evidence="3">CTertiumLFYP3</strain>
    </source>
</reference>
<keyword evidence="1" id="KW-0732">Signal</keyword>
<feature type="domain" description="Pesticidal crystal protein Cry22Aa Ig-like" evidence="2">
    <location>
        <begin position="591"/>
        <end position="650"/>
    </location>
</feature>
<feature type="signal peptide" evidence="1">
    <location>
        <begin position="1"/>
        <end position="27"/>
    </location>
</feature>
<dbReference type="InterPro" id="IPR011050">
    <property type="entry name" value="Pectin_lyase_fold/virulence"/>
</dbReference>
<accession>A0A6N3FDN3</accession>
<proteinExistence type="predicted"/>
<name>A0A6N3FDN3_9CLOT</name>
<evidence type="ECO:0000313" key="3">
    <source>
        <dbReference type="EMBL" id="VYU49883.1"/>
    </source>
</evidence>
<gene>
    <name evidence="3" type="primary">lytC_5</name>
    <name evidence="3" type="ORF">CTLFYP3_02625</name>
</gene>
<dbReference type="Pfam" id="PF04122">
    <property type="entry name" value="CW_binding_2"/>
    <property type="match status" value="3"/>
</dbReference>
<keyword evidence="3" id="KW-0378">Hydrolase</keyword>
<dbReference type="Gene3D" id="2.60.40.10">
    <property type="entry name" value="Immunoglobulins"/>
    <property type="match status" value="4"/>
</dbReference>
<dbReference type="EC" id="3.5.1.28" evidence="3"/>
<feature type="domain" description="Pesticidal crystal protein Cry22Aa Ig-like" evidence="2">
    <location>
        <begin position="821"/>
        <end position="893"/>
    </location>
</feature>
<sequence>MRKSKKSLIAFLCVLIFIFNTAVSTYAVDKSNVDGIKEKSVVFLIEGQGNESAGDGTEKNPYRNIKTALKNVTAGGTIKLVGQIKYWKYDEAPNLLYRPIIIDKEVTFDGQSNSFITRAPIQLAADVTFKNIRMEFWASNELMPGVPDSGLPQDEIDEGTKFRSGRSIYLAGHKLTLDNVDTTNSSSSFHRDYRPYISGGTFFEGGETGNKAVLNVINPNSGTEFAEIYAGDYWVERNYPVELNINGKVIGNTIYTGGIKNKHNGDVVINIYNKGKSSVIDTKNHNGKVDVNVKENTKIRDASFNGIRNLTLEKNSEVILRNNVKDLIINDLTVSSGAILDSRELGNNLVVTGDFVGDTSKNNSVLGGTIFLSDNQVIDISGDVKGVTKLNSYNSINKEPLKDNHTYIKAKENATGDFVIEPEYSQSKYKLEKNHNNSSRTTWTAISNKEIFKKFQWTGNENDEILNPDYSVEYLYPIKYINEKDDVYTPFGEEWNEFSATLTKPDGTILDTVNNESDSDFEIYLYEDGVIVNIYNTGFSGEITLKVIHKDGKDISKKVKIGQLQNSSPPVIEGAKDIELKISEVDEFNSKHKLTGITVSDDKDTIDKNSIIVTGNVGKPSAGKIEKYTLTYQVTDTDNNTTTIYRNITVTNRLPEIVANDVTIRKGKSINLLTDSRIGLNATDYEDGNKKSDITVESMGGLQVSNPAEGKYTVIYKVIDKDKNKVTKKITVTVDSNNAPKINGANNTKIKIGEVDKFDLLKGITVTDDHDKNLKITVSGKISKPSPGKNTNSTITYTVKDTDGNTTKVTRIITVTNQLPTISGLINITIKKGQTADLRFGVGAKDHEDGNLTGKIVFPSTNLSTLPIGKHNVTYKVTDSNNNSVTKTRVITVEANTITKRDLIGKDRFETATKISKEGWNSANTILLVNGYDEHLVDGLTATPLATALDAPVLLSGNRSISKTTVDEIKRLNPSKIIVIGGTGAVNESVINELKNINKNMSVKRIGGKNRYETSLNIAKELDAIVPIKKIYVGAGNGEPDSLSISSVAGRDKSPIILTSKESVDSNTFNYLKSKRLTDAYFIGGTGVISNKVIDQINGIVSKNVSGNRIDGKNRNETNANVIKKFYPETTLKGVVIAKDLDLVDALAVGPLAAKKNIPVVLAQKSLSTGQEAVLKSKTTNIIFQAGGGVNTSVLEKLKKLLTI</sequence>